<accession>A0A0R3T7U3</accession>
<sequence length="156" mass="18121">MTIPPNNFNFTLLDEGEMRRLLGYESKSKRLPICGTLGKKCYATANEGGSLYRLFPSRMEYIAYFLNYYFSSDNTIQDRRMRPALIEYSGLSVVELLDFGRLRLVNTQLWEIISAITTRLPHLKFDINKSVGLYVCRKDKYYAIDATIEELLARVH</sequence>
<evidence type="ECO:0000313" key="3">
    <source>
        <dbReference type="WBParaSite" id="HNAJ_0000313101-mRNA-1"/>
    </source>
</evidence>
<dbReference type="AlphaFoldDB" id="A0A0R3T7U3"/>
<gene>
    <name evidence="1" type="ORF">HNAJ_LOCUS3130</name>
</gene>
<name>A0A0R3T7U3_RODNA</name>
<protein>
    <submittedName>
        <fullName evidence="3">LAGLIDADG_2 domain-containing protein</fullName>
    </submittedName>
</protein>
<evidence type="ECO:0000313" key="1">
    <source>
        <dbReference type="EMBL" id="VDN98989.1"/>
    </source>
</evidence>
<organism evidence="3">
    <name type="scientific">Rodentolepis nana</name>
    <name type="common">Dwarf tapeworm</name>
    <name type="synonym">Hymenolepis nana</name>
    <dbReference type="NCBI Taxonomy" id="102285"/>
    <lineage>
        <taxon>Eukaryota</taxon>
        <taxon>Metazoa</taxon>
        <taxon>Spiralia</taxon>
        <taxon>Lophotrochozoa</taxon>
        <taxon>Platyhelminthes</taxon>
        <taxon>Cestoda</taxon>
        <taxon>Eucestoda</taxon>
        <taxon>Cyclophyllidea</taxon>
        <taxon>Hymenolepididae</taxon>
        <taxon>Rodentolepis</taxon>
    </lineage>
</organism>
<evidence type="ECO:0000313" key="2">
    <source>
        <dbReference type="Proteomes" id="UP000278807"/>
    </source>
</evidence>
<dbReference type="Proteomes" id="UP000278807">
    <property type="component" value="Unassembled WGS sequence"/>
</dbReference>
<reference evidence="3" key="1">
    <citation type="submission" date="2017-02" db="UniProtKB">
        <authorList>
            <consortium name="WormBaseParasite"/>
        </authorList>
    </citation>
    <scope>IDENTIFICATION</scope>
</reference>
<reference evidence="1 2" key="2">
    <citation type="submission" date="2018-11" db="EMBL/GenBank/DDBJ databases">
        <authorList>
            <consortium name="Pathogen Informatics"/>
        </authorList>
    </citation>
    <scope>NUCLEOTIDE SEQUENCE [LARGE SCALE GENOMIC DNA]</scope>
</reference>
<keyword evidence="2" id="KW-1185">Reference proteome</keyword>
<dbReference type="EMBL" id="UZAE01001732">
    <property type="protein sequence ID" value="VDN98989.1"/>
    <property type="molecule type" value="Genomic_DNA"/>
</dbReference>
<dbReference type="OrthoDB" id="10437587at2759"/>
<proteinExistence type="predicted"/>
<dbReference type="WBParaSite" id="HNAJ_0000313101-mRNA-1">
    <property type="protein sequence ID" value="HNAJ_0000313101-mRNA-1"/>
    <property type="gene ID" value="HNAJ_0000313101"/>
</dbReference>